<reference evidence="2 3" key="1">
    <citation type="journal article" date="2019" name="G3 (Bethesda)">
        <title>Sequencing of a Wild Apple (Malus baccata) Genome Unravels the Differences Between Cultivated and Wild Apple Species Regarding Disease Resistance and Cold Tolerance.</title>
        <authorList>
            <person name="Chen X."/>
        </authorList>
    </citation>
    <scope>NUCLEOTIDE SEQUENCE [LARGE SCALE GENOMIC DNA]</scope>
    <source>
        <strain evidence="3">cv. Shandingzi</strain>
        <tissue evidence="2">Leaves</tissue>
    </source>
</reference>
<name>A0A540LZW7_MALBA</name>
<comment type="caution">
    <text evidence="2">The sequence shown here is derived from an EMBL/GenBank/DDBJ whole genome shotgun (WGS) entry which is preliminary data.</text>
</comment>
<dbReference type="SUPFAM" id="SSF81383">
    <property type="entry name" value="F-box domain"/>
    <property type="match status" value="1"/>
</dbReference>
<dbReference type="PROSITE" id="PS50181">
    <property type="entry name" value="FBOX"/>
    <property type="match status" value="1"/>
</dbReference>
<dbReference type="SUPFAM" id="SSF50965">
    <property type="entry name" value="Galactose oxidase, central domain"/>
    <property type="match status" value="1"/>
</dbReference>
<keyword evidence="3" id="KW-1185">Reference proteome</keyword>
<dbReference type="CDD" id="cd22157">
    <property type="entry name" value="F-box_AtFBW1-like"/>
    <property type="match status" value="1"/>
</dbReference>
<sequence>MSTLMNISINNLPESVLVEILCRLPCANFIFQCKCVCKRWFTLISSRYFVNRFLRLQIDNKMPVVRTLINRNGEEFLNRIQPSSEVIPRMLKRLQILHGLRKEPVVVATYNDLILCSNTLFDQTEYYICNPYTTQWVALPRPRWGRDTIGTMPVGLICDSPYYKEDGQNDIVGLNDNYRYKVVRILHPNDEFNFDPNGYFYNFKVEIFSSETGKWRELVVSSPKGIIYDTLDYMAFVYNGVLYWSGHRDGCFLVIGLDPFADQECSFTVFDYPEDENFVVECPSVSGGVVRMSDFHRDTRTLYVWDLKEQDDDSVAEGGSKLCLSKQEVYSLDQEMYPDDAQVVQRLNFDPNDEDIFYLEVDGDIIMCNIRTRKWSKIVENTTLDQPLWFYLFVLPWWPTPIPSLRQPASARE</sequence>
<dbReference type="Gene3D" id="1.20.1280.50">
    <property type="match status" value="1"/>
</dbReference>
<dbReference type="InterPro" id="IPR036047">
    <property type="entry name" value="F-box-like_dom_sf"/>
</dbReference>
<dbReference type="STRING" id="106549.A0A540LZW7"/>
<dbReference type="PANTHER" id="PTHR35546">
    <property type="entry name" value="F-BOX PROTEIN INTERACTION DOMAIN PROTEIN-RELATED"/>
    <property type="match status" value="1"/>
</dbReference>
<protein>
    <recommendedName>
        <fullName evidence="1">F-box domain-containing protein</fullName>
    </recommendedName>
</protein>
<proteinExistence type="predicted"/>
<dbReference type="Pfam" id="PF24750">
    <property type="entry name" value="b-prop_At3g26010-like"/>
    <property type="match status" value="1"/>
</dbReference>
<dbReference type="InterPro" id="IPR011043">
    <property type="entry name" value="Gal_Oxase/kelch_b-propeller"/>
</dbReference>
<evidence type="ECO:0000313" key="2">
    <source>
        <dbReference type="EMBL" id="TQD92037.1"/>
    </source>
</evidence>
<dbReference type="InterPro" id="IPR055290">
    <property type="entry name" value="At3g26010-like"/>
</dbReference>
<accession>A0A540LZW7</accession>
<organism evidence="2 3">
    <name type="scientific">Malus baccata</name>
    <name type="common">Siberian crab apple</name>
    <name type="synonym">Pyrus baccata</name>
    <dbReference type="NCBI Taxonomy" id="106549"/>
    <lineage>
        <taxon>Eukaryota</taxon>
        <taxon>Viridiplantae</taxon>
        <taxon>Streptophyta</taxon>
        <taxon>Embryophyta</taxon>
        <taxon>Tracheophyta</taxon>
        <taxon>Spermatophyta</taxon>
        <taxon>Magnoliopsida</taxon>
        <taxon>eudicotyledons</taxon>
        <taxon>Gunneridae</taxon>
        <taxon>Pentapetalae</taxon>
        <taxon>rosids</taxon>
        <taxon>fabids</taxon>
        <taxon>Rosales</taxon>
        <taxon>Rosaceae</taxon>
        <taxon>Amygdaloideae</taxon>
        <taxon>Maleae</taxon>
        <taxon>Malus</taxon>
    </lineage>
</organism>
<dbReference type="EMBL" id="VIEB01000403">
    <property type="protein sequence ID" value="TQD92037.1"/>
    <property type="molecule type" value="Genomic_DNA"/>
</dbReference>
<dbReference type="AlphaFoldDB" id="A0A540LZW7"/>
<dbReference type="InterPro" id="IPR056592">
    <property type="entry name" value="Beta-prop_At3g26010-like"/>
</dbReference>
<dbReference type="SMART" id="SM00256">
    <property type="entry name" value="FBOX"/>
    <property type="match status" value="1"/>
</dbReference>
<dbReference type="Proteomes" id="UP000315295">
    <property type="component" value="Unassembled WGS sequence"/>
</dbReference>
<dbReference type="Pfam" id="PF00646">
    <property type="entry name" value="F-box"/>
    <property type="match status" value="1"/>
</dbReference>
<dbReference type="PANTHER" id="PTHR35546:SF130">
    <property type="entry name" value="EXPRESSED PROTEIN"/>
    <property type="match status" value="1"/>
</dbReference>
<evidence type="ECO:0000259" key="1">
    <source>
        <dbReference type="PROSITE" id="PS50181"/>
    </source>
</evidence>
<feature type="domain" description="F-box" evidence="1">
    <location>
        <begin position="6"/>
        <end position="56"/>
    </location>
</feature>
<dbReference type="InterPro" id="IPR001810">
    <property type="entry name" value="F-box_dom"/>
</dbReference>
<evidence type="ECO:0000313" key="3">
    <source>
        <dbReference type="Proteomes" id="UP000315295"/>
    </source>
</evidence>
<gene>
    <name evidence="2" type="ORF">C1H46_022362</name>
</gene>